<organism evidence="1 2">
    <name type="scientific">Psychrobacter glaciei</name>
    <dbReference type="NCBI Taxonomy" id="619771"/>
    <lineage>
        <taxon>Bacteria</taxon>
        <taxon>Pseudomonadati</taxon>
        <taxon>Pseudomonadota</taxon>
        <taxon>Gammaproteobacteria</taxon>
        <taxon>Moraxellales</taxon>
        <taxon>Moraxellaceae</taxon>
        <taxon>Psychrobacter</taxon>
    </lineage>
</organism>
<name>A0ABQ3GPH1_9GAMM</name>
<dbReference type="Proteomes" id="UP000610203">
    <property type="component" value="Unassembled WGS sequence"/>
</dbReference>
<gene>
    <name evidence="1" type="ORF">GCM10016272_11590</name>
</gene>
<evidence type="ECO:0000313" key="1">
    <source>
        <dbReference type="EMBL" id="GHD30625.1"/>
    </source>
</evidence>
<keyword evidence="2" id="KW-1185">Reference proteome</keyword>
<comment type="caution">
    <text evidence="1">The sequence shown here is derived from an EMBL/GenBank/DDBJ whole genome shotgun (WGS) entry which is preliminary data.</text>
</comment>
<dbReference type="EMBL" id="BMZR01000002">
    <property type="protein sequence ID" value="GHD30625.1"/>
    <property type="molecule type" value="Genomic_DNA"/>
</dbReference>
<protein>
    <submittedName>
        <fullName evidence="1">Uncharacterized protein</fullName>
    </submittedName>
</protein>
<reference evidence="2" key="1">
    <citation type="journal article" date="2019" name="Int. J. Syst. Evol. Microbiol.">
        <title>The Global Catalogue of Microorganisms (GCM) 10K type strain sequencing project: providing services to taxonomists for standard genome sequencing and annotation.</title>
        <authorList>
            <consortium name="The Broad Institute Genomics Platform"/>
            <consortium name="The Broad Institute Genome Sequencing Center for Infectious Disease"/>
            <person name="Wu L."/>
            <person name="Ma J."/>
        </authorList>
    </citation>
    <scope>NUCLEOTIDE SEQUENCE [LARGE SCALE GENOMIC DNA]</scope>
    <source>
        <strain evidence="2">KCTC 42280</strain>
    </source>
</reference>
<proteinExistence type="predicted"/>
<sequence length="59" mass="6427">MMDVIDYKLLIALIAYIMTHSNKYAAIIDDDGLNAVTPSIAIMPHCLASISDVSDDIVM</sequence>
<accession>A0ABQ3GPH1</accession>
<evidence type="ECO:0000313" key="2">
    <source>
        <dbReference type="Proteomes" id="UP000610203"/>
    </source>
</evidence>